<comment type="similarity">
    <text evidence="2 4">Belongs to the pyridoxal phosphate-binding protein YggS/PROSC family.</text>
</comment>
<dbReference type="eggNOG" id="COG0325">
    <property type="taxonomic scope" value="Bacteria"/>
</dbReference>
<dbReference type="NCBIfam" id="TIGR00044">
    <property type="entry name" value="YggS family pyridoxal phosphate-dependent enzyme"/>
    <property type="match status" value="1"/>
</dbReference>
<dbReference type="SUPFAM" id="SSF51419">
    <property type="entry name" value="PLP-binding barrel"/>
    <property type="match status" value="1"/>
</dbReference>
<name>D2R886_PIRSD</name>
<keyword evidence="8" id="KW-1185">Reference proteome</keyword>
<dbReference type="Pfam" id="PF01168">
    <property type="entry name" value="Ala_racemase_N"/>
    <property type="match status" value="1"/>
</dbReference>
<dbReference type="PIRSF" id="PIRSF004848">
    <property type="entry name" value="YBL036c_PLPDEIII"/>
    <property type="match status" value="1"/>
</dbReference>
<evidence type="ECO:0000313" key="8">
    <source>
        <dbReference type="Proteomes" id="UP000001887"/>
    </source>
</evidence>
<dbReference type="OrthoDB" id="9804072at2"/>
<dbReference type="InterPro" id="IPR011078">
    <property type="entry name" value="PyrdxlP_homeostasis"/>
</dbReference>
<feature type="domain" description="Alanine racemase N-terminal" evidence="6">
    <location>
        <begin position="91"/>
        <end position="239"/>
    </location>
</feature>
<dbReference type="PANTHER" id="PTHR10146:SF14">
    <property type="entry name" value="PYRIDOXAL PHOSPHATE HOMEOSTASIS PROTEIN"/>
    <property type="match status" value="1"/>
</dbReference>
<evidence type="ECO:0000256" key="3">
    <source>
        <dbReference type="PIRSR" id="PIRSR004848-1"/>
    </source>
</evidence>
<dbReference type="Gene3D" id="3.20.20.10">
    <property type="entry name" value="Alanine racemase"/>
    <property type="match status" value="1"/>
</dbReference>
<dbReference type="HOGENOM" id="CLU_059988_1_0_0"/>
<feature type="modified residue" description="N6-(pyridoxal phosphate)lysine" evidence="2 3">
    <location>
        <position position="43"/>
    </location>
</feature>
<organism evidence="7 8">
    <name type="scientific">Pirellula staleyi (strain ATCC 27377 / DSM 6068 / ICPB 4128)</name>
    <name type="common">Pirella staleyi</name>
    <dbReference type="NCBI Taxonomy" id="530564"/>
    <lineage>
        <taxon>Bacteria</taxon>
        <taxon>Pseudomonadati</taxon>
        <taxon>Planctomycetota</taxon>
        <taxon>Planctomycetia</taxon>
        <taxon>Pirellulales</taxon>
        <taxon>Pirellulaceae</taxon>
        <taxon>Pirellula</taxon>
    </lineage>
</organism>
<comment type="cofactor">
    <cofactor evidence="3">
        <name>pyridoxal 5'-phosphate</name>
        <dbReference type="ChEBI" id="CHEBI:597326"/>
    </cofactor>
</comment>
<keyword evidence="5" id="KW-0175">Coiled coil</keyword>
<gene>
    <name evidence="7" type="ordered locus">Psta_1019</name>
</gene>
<dbReference type="EMBL" id="CP001848">
    <property type="protein sequence ID" value="ADB15703.1"/>
    <property type="molecule type" value="Genomic_DNA"/>
</dbReference>
<evidence type="ECO:0000256" key="2">
    <source>
        <dbReference type="HAMAP-Rule" id="MF_02087"/>
    </source>
</evidence>
<dbReference type="PANTHER" id="PTHR10146">
    <property type="entry name" value="PROLINE SYNTHETASE CO-TRANSCRIBED BACTERIAL HOMOLOG PROTEIN"/>
    <property type="match status" value="1"/>
</dbReference>
<evidence type="ECO:0000259" key="6">
    <source>
        <dbReference type="Pfam" id="PF01168"/>
    </source>
</evidence>
<protein>
    <recommendedName>
        <fullName evidence="2">Pyridoxal phosphate homeostasis protein</fullName>
        <shortName evidence="2">PLP homeostasis protein</shortName>
    </recommendedName>
</protein>
<sequence>MPLSADERTLLERNLLQVQARIASACERAGRAPRDVRLVAVTKYVSAEIAAEIASLGQIDLGESRPQQIWEKQPILASDPRLAAQPIRWHMIGPLQRNKIRRTLPLVDLLHSGESLKLLESLDEEAAKAGLTSHVLLEVNLSGDTTKHGFRADELPALLPQLTALTHLRIDGLMTMAALEGTLDDAQRLFAQLRAVRDKLREQSAGALELPELSMGMSDDFERAILEGATLVRVGSALVEGLGA</sequence>
<evidence type="ECO:0000256" key="5">
    <source>
        <dbReference type="SAM" id="Coils"/>
    </source>
</evidence>
<dbReference type="KEGG" id="psl:Psta_1019"/>
<dbReference type="AlphaFoldDB" id="D2R886"/>
<dbReference type="HAMAP" id="MF_02087">
    <property type="entry name" value="PLP_homeostasis"/>
    <property type="match status" value="1"/>
</dbReference>
<dbReference type="STRING" id="530564.Psta_1019"/>
<accession>D2R886</accession>
<evidence type="ECO:0000256" key="1">
    <source>
        <dbReference type="ARBA" id="ARBA00022898"/>
    </source>
</evidence>
<dbReference type="CDD" id="cd00635">
    <property type="entry name" value="PLPDE_III_YBL036c_like"/>
    <property type="match status" value="1"/>
</dbReference>
<evidence type="ECO:0000313" key="7">
    <source>
        <dbReference type="EMBL" id="ADB15703.1"/>
    </source>
</evidence>
<dbReference type="GO" id="GO:0030170">
    <property type="term" value="F:pyridoxal phosphate binding"/>
    <property type="evidence" value="ECO:0007669"/>
    <property type="project" value="UniProtKB-UniRule"/>
</dbReference>
<dbReference type="InterPro" id="IPR001608">
    <property type="entry name" value="Ala_racemase_N"/>
</dbReference>
<keyword evidence="1 2" id="KW-0663">Pyridoxal phosphate</keyword>
<comment type="function">
    <text evidence="2">Pyridoxal 5'-phosphate (PLP)-binding protein, which is involved in PLP homeostasis.</text>
</comment>
<dbReference type="InterPro" id="IPR029066">
    <property type="entry name" value="PLP-binding_barrel"/>
</dbReference>
<dbReference type="Proteomes" id="UP000001887">
    <property type="component" value="Chromosome"/>
</dbReference>
<feature type="coiled-coil region" evidence="5">
    <location>
        <begin position="176"/>
        <end position="203"/>
    </location>
</feature>
<proteinExistence type="inferred from homology"/>
<evidence type="ECO:0000256" key="4">
    <source>
        <dbReference type="RuleBase" id="RU004514"/>
    </source>
</evidence>
<reference evidence="7 8" key="1">
    <citation type="journal article" date="2009" name="Stand. Genomic Sci.">
        <title>Complete genome sequence of Pirellula staleyi type strain (ATCC 27377).</title>
        <authorList>
            <person name="Clum A."/>
            <person name="Tindall B.J."/>
            <person name="Sikorski J."/>
            <person name="Ivanova N."/>
            <person name="Mavrommatis K."/>
            <person name="Lucas S."/>
            <person name="Glavina del Rio T."/>
            <person name="Nolan M."/>
            <person name="Chen F."/>
            <person name="Tice H."/>
            <person name="Pitluck S."/>
            <person name="Cheng J.F."/>
            <person name="Chertkov O."/>
            <person name="Brettin T."/>
            <person name="Han C."/>
            <person name="Detter J.C."/>
            <person name="Kuske C."/>
            <person name="Bruce D."/>
            <person name="Goodwin L."/>
            <person name="Ovchinikova G."/>
            <person name="Pati A."/>
            <person name="Mikhailova N."/>
            <person name="Chen A."/>
            <person name="Palaniappan K."/>
            <person name="Land M."/>
            <person name="Hauser L."/>
            <person name="Chang Y.J."/>
            <person name="Jeffries C.D."/>
            <person name="Chain P."/>
            <person name="Rohde M."/>
            <person name="Goker M."/>
            <person name="Bristow J."/>
            <person name="Eisen J.A."/>
            <person name="Markowitz V."/>
            <person name="Hugenholtz P."/>
            <person name="Kyrpides N.C."/>
            <person name="Klenk H.P."/>
            <person name="Lapidus A."/>
        </authorList>
    </citation>
    <scope>NUCLEOTIDE SEQUENCE [LARGE SCALE GENOMIC DNA]</scope>
    <source>
        <strain evidence="8">ATCC 27377 / DSM 6068 / ICPB 4128</strain>
    </source>
</reference>